<sequence length="227" mass="24929">MNINKDLIEKYHRNACSTEERDAVEAWLFSNHTDEGLQLPLGESKAAHKADIWKGIEDFLPSEELSTAQEAKTVSIKIPATEKPRLNFWMGAVAATLVIGLSGLGMVQLQKNSAQNEPALVSVNNTSAIKVHHLEVSDYALSVGTNTSAKIDNLTGVVNLAGSILFSPKKDITLSFEGSPKKVTFKKDQTYIILKGKEGTEQIIVSEKNLMDLPPVLQKQIINEFKI</sequence>
<dbReference type="EMBL" id="WNXC01000001">
    <property type="protein sequence ID" value="MBB2148023.1"/>
    <property type="molecule type" value="Genomic_DNA"/>
</dbReference>
<accession>A0ABR6ERZ2</accession>
<keyword evidence="3" id="KW-1185">Reference proteome</keyword>
<keyword evidence="1" id="KW-1133">Transmembrane helix</keyword>
<evidence type="ECO:0000313" key="2">
    <source>
        <dbReference type="EMBL" id="MBB2148023.1"/>
    </source>
</evidence>
<protein>
    <recommendedName>
        <fullName evidence="4">FecR protein domain-containing protein</fullName>
    </recommendedName>
</protein>
<comment type="caution">
    <text evidence="2">The sequence shown here is derived from an EMBL/GenBank/DDBJ whole genome shotgun (WGS) entry which is preliminary data.</text>
</comment>
<reference evidence="2 3" key="1">
    <citation type="submission" date="2019-11" db="EMBL/GenBank/DDBJ databases">
        <title>Description of Pedobacter sp. LMG 31462T.</title>
        <authorList>
            <person name="Carlier A."/>
            <person name="Qi S."/>
            <person name="Vandamme P."/>
        </authorList>
    </citation>
    <scope>NUCLEOTIDE SEQUENCE [LARGE SCALE GENOMIC DNA]</scope>
    <source>
        <strain evidence="2 3">LMG 31462</strain>
    </source>
</reference>
<proteinExistence type="predicted"/>
<evidence type="ECO:0008006" key="4">
    <source>
        <dbReference type="Google" id="ProtNLM"/>
    </source>
</evidence>
<name>A0ABR6ERZ2_9SPHI</name>
<gene>
    <name evidence="2" type="ORF">GM920_03760</name>
</gene>
<organism evidence="2 3">
    <name type="scientific">Pedobacter gandavensis</name>
    <dbReference type="NCBI Taxonomy" id="2679963"/>
    <lineage>
        <taxon>Bacteria</taxon>
        <taxon>Pseudomonadati</taxon>
        <taxon>Bacteroidota</taxon>
        <taxon>Sphingobacteriia</taxon>
        <taxon>Sphingobacteriales</taxon>
        <taxon>Sphingobacteriaceae</taxon>
        <taxon>Pedobacter</taxon>
    </lineage>
</organism>
<dbReference type="RefSeq" id="WP_182953542.1">
    <property type="nucleotide sequence ID" value="NZ_WNXC01000001.1"/>
</dbReference>
<dbReference type="Proteomes" id="UP000636110">
    <property type="component" value="Unassembled WGS sequence"/>
</dbReference>
<feature type="transmembrane region" description="Helical" evidence="1">
    <location>
        <begin position="86"/>
        <end position="107"/>
    </location>
</feature>
<keyword evidence="1" id="KW-0812">Transmembrane</keyword>
<evidence type="ECO:0000256" key="1">
    <source>
        <dbReference type="SAM" id="Phobius"/>
    </source>
</evidence>
<keyword evidence="1" id="KW-0472">Membrane</keyword>
<evidence type="ECO:0000313" key="3">
    <source>
        <dbReference type="Proteomes" id="UP000636110"/>
    </source>
</evidence>